<dbReference type="EMBL" id="NQWI01000094">
    <property type="protein sequence ID" value="PDW01999.1"/>
    <property type="molecule type" value="Genomic_DNA"/>
</dbReference>
<dbReference type="InterPro" id="IPR009057">
    <property type="entry name" value="Homeodomain-like_sf"/>
</dbReference>
<evidence type="ECO:0000313" key="6">
    <source>
        <dbReference type="EMBL" id="PDW01999.1"/>
    </source>
</evidence>
<gene>
    <name evidence="6" type="ORF">CJ255_16305</name>
</gene>
<proteinExistence type="predicted"/>
<evidence type="ECO:0000259" key="5">
    <source>
        <dbReference type="PROSITE" id="PS50977"/>
    </source>
</evidence>
<keyword evidence="2 4" id="KW-0238">DNA-binding</keyword>
<name>A0A2A6RGI5_9CHLR</name>
<dbReference type="Proteomes" id="UP000220527">
    <property type="component" value="Unassembled WGS sequence"/>
</dbReference>
<comment type="caution">
    <text evidence="6">The sequence shown here is derived from an EMBL/GenBank/DDBJ whole genome shotgun (WGS) entry which is preliminary data.</text>
</comment>
<dbReference type="InterPro" id="IPR023772">
    <property type="entry name" value="DNA-bd_HTH_TetR-type_CS"/>
</dbReference>
<keyword evidence="7" id="KW-1185">Reference proteome</keyword>
<dbReference type="GO" id="GO:0003700">
    <property type="term" value="F:DNA-binding transcription factor activity"/>
    <property type="evidence" value="ECO:0007669"/>
    <property type="project" value="TreeGrafter"/>
</dbReference>
<keyword evidence="1" id="KW-0805">Transcription regulation</keyword>
<dbReference type="GO" id="GO:0045892">
    <property type="term" value="P:negative regulation of DNA-templated transcription"/>
    <property type="evidence" value="ECO:0007669"/>
    <property type="project" value="UniProtKB-ARBA"/>
</dbReference>
<dbReference type="AlphaFoldDB" id="A0A2A6RGI5"/>
<dbReference type="InterPro" id="IPR001647">
    <property type="entry name" value="HTH_TetR"/>
</dbReference>
<protein>
    <recommendedName>
        <fullName evidence="5">HTH tetR-type domain-containing protein</fullName>
    </recommendedName>
</protein>
<dbReference type="Gene3D" id="1.10.357.10">
    <property type="entry name" value="Tetracycline Repressor, domain 2"/>
    <property type="match status" value="1"/>
</dbReference>
<keyword evidence="3" id="KW-0804">Transcription</keyword>
<evidence type="ECO:0000256" key="2">
    <source>
        <dbReference type="ARBA" id="ARBA00023125"/>
    </source>
</evidence>
<dbReference type="PANTHER" id="PTHR30055:SF226">
    <property type="entry name" value="HTH-TYPE TRANSCRIPTIONAL REGULATOR PKSA"/>
    <property type="match status" value="1"/>
</dbReference>
<dbReference type="PROSITE" id="PS01081">
    <property type="entry name" value="HTH_TETR_1"/>
    <property type="match status" value="1"/>
</dbReference>
<dbReference type="OrthoDB" id="2732116at2"/>
<sequence>MHLAEFQPISAPTAVKIVEAAGQLFLQRGYKAVSINEIIRAAEVTKPTLYYYFSDKEQLFVQMGLRVLAEMGERLQGALQLPDELPLRLVAVAAVLLDDRDNNMRMMRHEMMTHLGPAQRALLGQAFFVQIFRPIVQMMEQALAEGAVTRYPAPALAKMFMGLADSFHEFAHAPAHPDNASHEALFGPCELGPQELVDLFLHGVGRKTSEAV</sequence>
<organism evidence="6 7">
    <name type="scientific">Candidatus Viridilinea mediisalina</name>
    <dbReference type="NCBI Taxonomy" id="2024553"/>
    <lineage>
        <taxon>Bacteria</taxon>
        <taxon>Bacillati</taxon>
        <taxon>Chloroflexota</taxon>
        <taxon>Chloroflexia</taxon>
        <taxon>Chloroflexales</taxon>
        <taxon>Chloroflexineae</taxon>
        <taxon>Oscillochloridaceae</taxon>
        <taxon>Candidatus Viridilinea</taxon>
    </lineage>
</organism>
<dbReference type="Pfam" id="PF00440">
    <property type="entry name" value="TetR_N"/>
    <property type="match status" value="1"/>
</dbReference>
<dbReference type="GO" id="GO:0000976">
    <property type="term" value="F:transcription cis-regulatory region binding"/>
    <property type="evidence" value="ECO:0007669"/>
    <property type="project" value="TreeGrafter"/>
</dbReference>
<dbReference type="PROSITE" id="PS50977">
    <property type="entry name" value="HTH_TETR_2"/>
    <property type="match status" value="1"/>
</dbReference>
<feature type="DNA-binding region" description="H-T-H motif" evidence="4">
    <location>
        <begin position="34"/>
        <end position="53"/>
    </location>
</feature>
<reference evidence="7" key="1">
    <citation type="submission" date="2017-08" db="EMBL/GenBank/DDBJ databases">
        <authorList>
            <person name="Grouzdev D.S."/>
            <person name="Gaisin V.A."/>
            <person name="Rysina M.S."/>
            <person name="Gorlenko V.M."/>
        </authorList>
    </citation>
    <scope>NUCLEOTIDE SEQUENCE [LARGE SCALE GENOMIC DNA]</scope>
    <source>
        <strain evidence="7">Kir15-3F</strain>
    </source>
</reference>
<feature type="domain" description="HTH tetR-type" evidence="5">
    <location>
        <begin position="11"/>
        <end position="71"/>
    </location>
</feature>
<evidence type="ECO:0000313" key="7">
    <source>
        <dbReference type="Proteomes" id="UP000220527"/>
    </source>
</evidence>
<dbReference type="InterPro" id="IPR050109">
    <property type="entry name" value="HTH-type_TetR-like_transc_reg"/>
</dbReference>
<accession>A0A2A6RGI5</accession>
<dbReference type="FunFam" id="1.10.10.60:FF:000141">
    <property type="entry name" value="TetR family transcriptional regulator"/>
    <property type="match status" value="1"/>
</dbReference>
<evidence type="ECO:0000256" key="1">
    <source>
        <dbReference type="ARBA" id="ARBA00023015"/>
    </source>
</evidence>
<dbReference type="PRINTS" id="PR00455">
    <property type="entry name" value="HTHTETR"/>
</dbReference>
<dbReference type="SUPFAM" id="SSF46689">
    <property type="entry name" value="Homeodomain-like"/>
    <property type="match status" value="1"/>
</dbReference>
<dbReference type="PANTHER" id="PTHR30055">
    <property type="entry name" value="HTH-TYPE TRANSCRIPTIONAL REGULATOR RUTR"/>
    <property type="match status" value="1"/>
</dbReference>
<evidence type="ECO:0000256" key="3">
    <source>
        <dbReference type="ARBA" id="ARBA00023163"/>
    </source>
</evidence>
<evidence type="ECO:0000256" key="4">
    <source>
        <dbReference type="PROSITE-ProRule" id="PRU00335"/>
    </source>
</evidence>